<dbReference type="SUPFAM" id="SSF53822">
    <property type="entry name" value="Periplasmic binding protein-like I"/>
    <property type="match status" value="1"/>
</dbReference>
<gene>
    <name evidence="6" type="ORF">C823_00556</name>
</gene>
<feature type="domain" description="HTH lacI-type" evidence="5">
    <location>
        <begin position="5"/>
        <end position="59"/>
    </location>
</feature>
<comment type="caution">
    <text evidence="6">The sequence shown here is derived from an EMBL/GenBank/DDBJ whole genome shotgun (WGS) entry which is preliminary data.</text>
</comment>
<dbReference type="GO" id="GO:0000976">
    <property type="term" value="F:transcription cis-regulatory region binding"/>
    <property type="evidence" value="ECO:0007669"/>
    <property type="project" value="TreeGrafter"/>
</dbReference>
<dbReference type="GO" id="GO:0003700">
    <property type="term" value="F:DNA-binding transcription factor activity"/>
    <property type="evidence" value="ECO:0007669"/>
    <property type="project" value="TreeGrafter"/>
</dbReference>
<evidence type="ECO:0000313" key="7">
    <source>
        <dbReference type="Proteomes" id="UP000012589"/>
    </source>
</evidence>
<evidence type="ECO:0000256" key="4">
    <source>
        <dbReference type="ARBA" id="ARBA00023163"/>
    </source>
</evidence>
<protein>
    <recommendedName>
        <fullName evidence="5">HTH lacI-type domain-containing protein</fullName>
    </recommendedName>
</protein>
<evidence type="ECO:0000256" key="2">
    <source>
        <dbReference type="ARBA" id="ARBA00023015"/>
    </source>
</evidence>
<name>N2BEX4_9FIRM</name>
<dbReference type="SUPFAM" id="SSF47413">
    <property type="entry name" value="lambda repressor-like DNA-binding domains"/>
    <property type="match status" value="1"/>
</dbReference>
<dbReference type="InterPro" id="IPR000843">
    <property type="entry name" value="HTH_LacI"/>
</dbReference>
<dbReference type="HOGENOM" id="CLU_037628_6_2_9"/>
<dbReference type="SMART" id="SM00354">
    <property type="entry name" value="HTH_LACI"/>
    <property type="match status" value="1"/>
</dbReference>
<dbReference type="Pfam" id="PF00356">
    <property type="entry name" value="LacI"/>
    <property type="match status" value="1"/>
</dbReference>
<keyword evidence="7" id="KW-1185">Reference proteome</keyword>
<dbReference type="STRING" id="1235802.C823_00556"/>
<proteinExistence type="predicted"/>
<keyword evidence="4" id="KW-0804">Transcription</keyword>
<dbReference type="Proteomes" id="UP000012589">
    <property type="component" value="Unassembled WGS sequence"/>
</dbReference>
<evidence type="ECO:0000256" key="3">
    <source>
        <dbReference type="ARBA" id="ARBA00023125"/>
    </source>
</evidence>
<sequence>MAKDVTLADIAAKIGVSSVAVSKALTGKPGVSDELRIRIKQAAERMGYISASSGKSAVTETGNIGVIIPEIYYGYSFSFYGQLYEKVVRALYENQYYGILELLAKEDELDGNIPKVLRDWKVDGVIFMGQVEESYIRKIVSESELPVFFLDTYRSSAAVDTVVSDGYYGTYMLTDYLIRRGHRKLGFVGNIDATDSIADRFWGYRKALQYHHIAFESSWEISDRSRYGNIAESILTEYNGLDAYVCNCDHTAYIVIQDLERMGYSVPEDVSVVGFDDFLPTDWGRGVDRITSYSVNMELMAETCVKSMIKKIRHEKYVEGIQIVTGRIVEKETVKDRIVLE</sequence>
<accession>N2BEX4</accession>
<dbReference type="eggNOG" id="COG1609">
    <property type="taxonomic scope" value="Bacteria"/>
</dbReference>
<dbReference type="PANTHER" id="PTHR30146:SF148">
    <property type="entry name" value="HTH-TYPE TRANSCRIPTIONAL REPRESSOR PURR-RELATED"/>
    <property type="match status" value="1"/>
</dbReference>
<dbReference type="PROSITE" id="PS50932">
    <property type="entry name" value="HTH_LACI_2"/>
    <property type="match status" value="1"/>
</dbReference>
<organism evidence="6 7">
    <name type="scientific">Eubacterium plexicaudatum ASF492</name>
    <dbReference type="NCBI Taxonomy" id="1235802"/>
    <lineage>
        <taxon>Bacteria</taxon>
        <taxon>Bacillati</taxon>
        <taxon>Bacillota</taxon>
        <taxon>Clostridia</taxon>
        <taxon>Eubacteriales</taxon>
        <taxon>Eubacteriaceae</taxon>
        <taxon>Eubacterium</taxon>
    </lineage>
</organism>
<dbReference type="AlphaFoldDB" id="N2BEX4"/>
<dbReference type="InterPro" id="IPR028082">
    <property type="entry name" value="Peripla_BP_I"/>
</dbReference>
<dbReference type="Pfam" id="PF13377">
    <property type="entry name" value="Peripla_BP_3"/>
    <property type="match status" value="1"/>
</dbReference>
<dbReference type="PATRIC" id="fig|1235802.3.peg.581"/>
<reference evidence="6 7" key="1">
    <citation type="journal article" date="2014" name="Genome Announc.">
        <title>Draft genome sequences of the altered schaedler flora, a defined bacterial community from gnotobiotic mice.</title>
        <authorList>
            <person name="Wannemuehler M.J."/>
            <person name="Overstreet A.M."/>
            <person name="Ward D.V."/>
            <person name="Phillips G.J."/>
        </authorList>
    </citation>
    <scope>NUCLEOTIDE SEQUENCE [LARGE SCALE GENOMIC DNA]</scope>
    <source>
        <strain evidence="6 7">ASF492</strain>
    </source>
</reference>
<dbReference type="InterPro" id="IPR010982">
    <property type="entry name" value="Lambda_DNA-bd_dom_sf"/>
</dbReference>
<dbReference type="OrthoDB" id="1776574at2"/>
<dbReference type="InterPro" id="IPR046335">
    <property type="entry name" value="LacI/GalR-like_sensor"/>
</dbReference>
<dbReference type="EMBL" id="AQFT01000015">
    <property type="protein sequence ID" value="EMZ37068.1"/>
    <property type="molecule type" value="Genomic_DNA"/>
</dbReference>
<keyword evidence="2" id="KW-0805">Transcription regulation</keyword>
<dbReference type="CDD" id="cd01392">
    <property type="entry name" value="HTH_LacI"/>
    <property type="match status" value="1"/>
</dbReference>
<keyword evidence="1" id="KW-0678">Repressor</keyword>
<evidence type="ECO:0000256" key="1">
    <source>
        <dbReference type="ARBA" id="ARBA00022491"/>
    </source>
</evidence>
<dbReference type="PANTHER" id="PTHR30146">
    <property type="entry name" value="LACI-RELATED TRANSCRIPTIONAL REPRESSOR"/>
    <property type="match status" value="1"/>
</dbReference>
<evidence type="ECO:0000259" key="5">
    <source>
        <dbReference type="PROSITE" id="PS50932"/>
    </source>
</evidence>
<evidence type="ECO:0000313" key="6">
    <source>
        <dbReference type="EMBL" id="EMZ37068.1"/>
    </source>
</evidence>
<dbReference type="Gene3D" id="3.40.50.2300">
    <property type="match status" value="2"/>
</dbReference>
<keyword evidence="3" id="KW-0238">DNA-binding</keyword>
<dbReference type="Gene3D" id="1.10.260.40">
    <property type="entry name" value="lambda repressor-like DNA-binding domains"/>
    <property type="match status" value="1"/>
</dbReference>